<gene>
    <name evidence="1" type="ORF">ChaoS9_020</name>
</gene>
<accession>A0A481V6S1</accession>
<keyword evidence="2" id="KW-1185">Reference proteome</keyword>
<dbReference type="Proteomes" id="UP000294095">
    <property type="component" value="Segment"/>
</dbReference>
<proteinExistence type="predicted"/>
<sequence length="48" mass="5234">MTELECPGCGDLATFSEDGQFGNLTCDSCGYMPRASVREEIRSELNEA</sequence>
<evidence type="ECO:0000313" key="2">
    <source>
        <dbReference type="Proteomes" id="UP000294095"/>
    </source>
</evidence>
<evidence type="ECO:0000313" key="1">
    <source>
        <dbReference type="EMBL" id="QBI90011.1"/>
    </source>
</evidence>
<organism evidence="1 2">
    <name type="scientific">Halobacterium phage ChaoS9</name>
    <dbReference type="NCBI Taxonomy" id="2847105"/>
    <lineage>
        <taxon>Viruses</taxon>
        <taxon>Duplodnaviria</taxon>
        <taxon>Heunggongvirae</taxon>
        <taxon>Uroviricota</taxon>
        <taxon>Caudoviricetes</taxon>
        <taxon>Vertoviridae</taxon>
        <taxon>Chaovirus</taxon>
        <taxon>Chaovirus bigenum</taxon>
        <taxon>Chaovirus ChaoS9</taxon>
    </lineage>
</organism>
<reference evidence="2" key="1">
    <citation type="journal article" date="2019" name="Genes (Basel)">
        <title>Halobacterium salinarum virus ChaoS9, a Novel Halovirus Related to PhiH1 and PhiCh1.</title>
        <authorList>
            <person name="Dyall-Smith M."/>
            <person name="Palm P."/>
            <person name="Wanner G."/>
            <person name="Witte A."/>
            <person name="Oesterhelt D."/>
            <person name="Pfeiffer F."/>
        </authorList>
    </citation>
    <scope>NUCLEOTIDE SEQUENCE [LARGE SCALE GENOMIC DNA]</scope>
</reference>
<name>A0A481V6S1_9CAUD</name>
<protein>
    <submittedName>
        <fullName evidence="1">CxxC motif protein</fullName>
    </submittedName>
</protein>
<dbReference type="EMBL" id="MK310226">
    <property type="protein sequence ID" value="QBI90011.1"/>
    <property type="molecule type" value="Genomic_DNA"/>
</dbReference>